<protein>
    <submittedName>
        <fullName evidence="1">Uncharacterized protein</fullName>
    </submittedName>
</protein>
<dbReference type="Proteomes" id="UP000694555">
    <property type="component" value="Unplaced"/>
</dbReference>
<dbReference type="AlphaFoldDB" id="A0A8C0BF38"/>
<sequence>EPRQCCVPVLQSLKSMGSTTGERLGEKKQQTVATWPFLGGYFAVWPWSIFHWWLCPLPAFWRNGSGACVPLHPGRTTGQLCLFRLLNILLKRWKYCGTLFFFGHRYRCLCPLYLCEKSKYLNVCIRFCQGSIFV</sequence>
<reference evidence="1" key="1">
    <citation type="submission" date="2025-08" db="UniProtKB">
        <authorList>
            <consortium name="Ensembl"/>
        </authorList>
    </citation>
    <scope>IDENTIFICATION</scope>
</reference>
<evidence type="ECO:0000313" key="1">
    <source>
        <dbReference type="Ensembl" id="ENSBJAP00000016053.1"/>
    </source>
</evidence>
<organism evidence="1 2">
    <name type="scientific">Buteo japonicus</name>
    <dbReference type="NCBI Taxonomy" id="224669"/>
    <lineage>
        <taxon>Eukaryota</taxon>
        <taxon>Metazoa</taxon>
        <taxon>Chordata</taxon>
        <taxon>Craniata</taxon>
        <taxon>Vertebrata</taxon>
        <taxon>Euteleostomi</taxon>
        <taxon>Archelosauria</taxon>
        <taxon>Archosauria</taxon>
        <taxon>Dinosauria</taxon>
        <taxon>Saurischia</taxon>
        <taxon>Theropoda</taxon>
        <taxon>Coelurosauria</taxon>
        <taxon>Aves</taxon>
        <taxon>Neognathae</taxon>
        <taxon>Neoaves</taxon>
        <taxon>Telluraves</taxon>
        <taxon>Accipitrimorphae</taxon>
        <taxon>Accipitriformes</taxon>
        <taxon>Accipitridae</taxon>
        <taxon>Accipitrinae</taxon>
        <taxon>Buteo</taxon>
    </lineage>
</organism>
<proteinExistence type="predicted"/>
<evidence type="ECO:0000313" key="2">
    <source>
        <dbReference type="Proteomes" id="UP000694555"/>
    </source>
</evidence>
<dbReference type="Ensembl" id="ENSBJAT00000016495.1">
    <property type="protein sequence ID" value="ENSBJAP00000016053.1"/>
    <property type="gene ID" value="ENSBJAG00000010629.1"/>
</dbReference>
<accession>A0A8C0BF38</accession>
<name>A0A8C0BF38_9AVES</name>
<reference evidence="1" key="2">
    <citation type="submission" date="2025-09" db="UniProtKB">
        <authorList>
            <consortium name="Ensembl"/>
        </authorList>
    </citation>
    <scope>IDENTIFICATION</scope>
</reference>
<keyword evidence="2" id="KW-1185">Reference proteome</keyword>